<keyword evidence="5" id="KW-0378">Hydrolase</keyword>
<proteinExistence type="inferred from homology"/>
<dbReference type="PROSITE" id="PS51885">
    <property type="entry name" value="NEPRILYSIN"/>
    <property type="match status" value="1"/>
</dbReference>
<keyword evidence="6" id="KW-0862">Zinc</keyword>
<dbReference type="Pfam" id="PF05649">
    <property type="entry name" value="Peptidase_M13_N"/>
    <property type="match status" value="1"/>
</dbReference>
<dbReference type="Gene3D" id="1.10.1380.10">
    <property type="entry name" value="Neutral endopeptidase , domain2"/>
    <property type="match status" value="1"/>
</dbReference>
<dbReference type="Proteomes" id="UP000182409">
    <property type="component" value="Unassembled WGS sequence"/>
</dbReference>
<reference evidence="11 12" key="1">
    <citation type="submission" date="2016-10" db="EMBL/GenBank/DDBJ databases">
        <authorList>
            <person name="de Groot N.N."/>
        </authorList>
    </citation>
    <scope>NUCLEOTIDE SEQUENCE [LARGE SCALE GENOMIC DNA]</scope>
    <source>
        <strain evidence="11 12">AB35.6</strain>
    </source>
</reference>
<keyword evidence="8" id="KW-0732">Signal</keyword>
<sequence length="694" mass="77100">MRSLLQALSAVALVSSALSIGAQTPAAGSPTAVAATIQVPLEKLPYSPVLNVNNLDRSVDPCTDFYKFSCGGWIKNNPIPADQSSWSVYGKLAYDNQQFLWGILRDAAAMKDRDATQQKIGDYFAACIDEAAIDRRGDAPIRPVLARIAAYRSREALLRDLPAFAADVDGSFFFNAGSTQDPDDSDKVIAEQSAGGLGLPDRDYYLKTDAKSIEIRQKYVAYIAQLFVMAGEPAASAKADADAVLKLETALATAALSRVDLRDPYKTFHKLTLADLQKQIPAMDWTEFFRHSGAPAFTTMNIQQPALNAAVQTVLTTTPLPALQAYERFHALTEAAPAMSKPWQDAQFEFFSHTLRGTPTLAPKWRRCTRQVDAYLGEALGQEFVRRTFSADTKAKTVLMTKEIEDAMKLEIEQLDWMSPATKAEALRKLSTIRNKVGYPDHWRDYSALKVDRDDYFGDWHRAVEFESKRQFAKIGKPVDRNEWGMTPPTVNAYFDPQMNDINFPAGVLQPPLYDPKEDDAVNYGNTGSTIGHELTHGFDDQGRQFDSNGNLRDWWTKDDAKGFEDRINCVRDQFATYTVVDDIHINSKLTSGEDVADLGGTLLAYLAWRDATKAERLAPVDGFTPDQRFFLGFAQWACENQRPEQLRVHAATDPHSPGEARINGIVTNLPQFATAFSCPKTAPMVKANVCKVW</sequence>
<dbReference type="GO" id="GO:0004222">
    <property type="term" value="F:metalloendopeptidase activity"/>
    <property type="evidence" value="ECO:0007669"/>
    <property type="project" value="InterPro"/>
</dbReference>
<keyword evidence="4" id="KW-0479">Metal-binding</keyword>
<dbReference type="Gene3D" id="3.40.390.10">
    <property type="entry name" value="Collagenase (Catalytic Domain)"/>
    <property type="match status" value="1"/>
</dbReference>
<protein>
    <submittedName>
        <fullName evidence="11">Endothelin-converting enzyme Metallo peptidase. MEROPS family M13</fullName>
    </submittedName>
</protein>
<dbReference type="GO" id="GO:0016485">
    <property type="term" value="P:protein processing"/>
    <property type="evidence" value="ECO:0007669"/>
    <property type="project" value="TreeGrafter"/>
</dbReference>
<evidence type="ECO:0000256" key="5">
    <source>
        <dbReference type="ARBA" id="ARBA00022801"/>
    </source>
</evidence>
<evidence type="ECO:0000259" key="10">
    <source>
        <dbReference type="Pfam" id="PF05649"/>
    </source>
</evidence>
<evidence type="ECO:0000256" key="6">
    <source>
        <dbReference type="ARBA" id="ARBA00022833"/>
    </source>
</evidence>
<evidence type="ECO:0000256" key="3">
    <source>
        <dbReference type="ARBA" id="ARBA00022670"/>
    </source>
</evidence>
<evidence type="ECO:0000256" key="1">
    <source>
        <dbReference type="ARBA" id="ARBA00001947"/>
    </source>
</evidence>
<evidence type="ECO:0000259" key="9">
    <source>
        <dbReference type="Pfam" id="PF01431"/>
    </source>
</evidence>
<keyword evidence="7" id="KW-0482">Metalloprotease</keyword>
<dbReference type="InterPro" id="IPR000718">
    <property type="entry name" value="Peptidase_M13"/>
</dbReference>
<dbReference type="SUPFAM" id="SSF55486">
    <property type="entry name" value="Metalloproteases ('zincins'), catalytic domain"/>
    <property type="match status" value="1"/>
</dbReference>
<organism evidence="11 12">
    <name type="scientific">Terriglobus roseus</name>
    <dbReference type="NCBI Taxonomy" id="392734"/>
    <lineage>
        <taxon>Bacteria</taxon>
        <taxon>Pseudomonadati</taxon>
        <taxon>Acidobacteriota</taxon>
        <taxon>Terriglobia</taxon>
        <taxon>Terriglobales</taxon>
        <taxon>Acidobacteriaceae</taxon>
        <taxon>Terriglobus</taxon>
    </lineage>
</organism>
<keyword evidence="3" id="KW-0645">Protease</keyword>
<dbReference type="EMBL" id="FNSD01000001">
    <property type="protein sequence ID" value="SEC10912.1"/>
    <property type="molecule type" value="Genomic_DNA"/>
</dbReference>
<feature type="signal peptide" evidence="8">
    <location>
        <begin position="1"/>
        <end position="22"/>
    </location>
</feature>
<dbReference type="CDD" id="cd08662">
    <property type="entry name" value="M13"/>
    <property type="match status" value="1"/>
</dbReference>
<feature type="domain" description="Peptidase M13 N-terminal" evidence="10">
    <location>
        <begin position="61"/>
        <end position="440"/>
    </location>
</feature>
<dbReference type="PANTHER" id="PTHR11733:SF167">
    <property type="entry name" value="FI17812P1-RELATED"/>
    <property type="match status" value="1"/>
</dbReference>
<dbReference type="RefSeq" id="WP_074654494.1">
    <property type="nucleotide sequence ID" value="NZ_FNSD01000001.1"/>
</dbReference>
<evidence type="ECO:0000256" key="4">
    <source>
        <dbReference type="ARBA" id="ARBA00022723"/>
    </source>
</evidence>
<evidence type="ECO:0000313" key="12">
    <source>
        <dbReference type="Proteomes" id="UP000182409"/>
    </source>
</evidence>
<dbReference type="GO" id="GO:0005886">
    <property type="term" value="C:plasma membrane"/>
    <property type="evidence" value="ECO:0007669"/>
    <property type="project" value="TreeGrafter"/>
</dbReference>
<dbReference type="InterPro" id="IPR008753">
    <property type="entry name" value="Peptidase_M13_N"/>
</dbReference>
<accession>A0A1H4PUS0</accession>
<comment type="cofactor">
    <cofactor evidence="1">
        <name>Zn(2+)</name>
        <dbReference type="ChEBI" id="CHEBI:29105"/>
    </cofactor>
</comment>
<dbReference type="InterPro" id="IPR018497">
    <property type="entry name" value="Peptidase_M13_C"/>
</dbReference>
<evidence type="ECO:0000256" key="7">
    <source>
        <dbReference type="ARBA" id="ARBA00023049"/>
    </source>
</evidence>
<dbReference type="AlphaFoldDB" id="A0A1H4PUS0"/>
<evidence type="ECO:0000256" key="2">
    <source>
        <dbReference type="ARBA" id="ARBA00007357"/>
    </source>
</evidence>
<feature type="domain" description="Peptidase M13 C-terminal" evidence="9">
    <location>
        <begin position="492"/>
        <end position="693"/>
    </location>
</feature>
<evidence type="ECO:0000256" key="8">
    <source>
        <dbReference type="SAM" id="SignalP"/>
    </source>
</evidence>
<gene>
    <name evidence="11" type="ORF">SAMN05443244_2673</name>
</gene>
<dbReference type="PANTHER" id="PTHR11733">
    <property type="entry name" value="ZINC METALLOPROTEASE FAMILY M13 NEPRILYSIN-RELATED"/>
    <property type="match status" value="1"/>
</dbReference>
<dbReference type="Pfam" id="PF01431">
    <property type="entry name" value="Peptidase_M13"/>
    <property type="match status" value="1"/>
</dbReference>
<dbReference type="InterPro" id="IPR024079">
    <property type="entry name" value="MetalloPept_cat_dom_sf"/>
</dbReference>
<comment type="similarity">
    <text evidence="2">Belongs to the peptidase M13 family.</text>
</comment>
<dbReference type="GO" id="GO:0046872">
    <property type="term" value="F:metal ion binding"/>
    <property type="evidence" value="ECO:0007669"/>
    <property type="project" value="UniProtKB-KW"/>
</dbReference>
<dbReference type="OrthoDB" id="9775677at2"/>
<evidence type="ECO:0000313" key="11">
    <source>
        <dbReference type="EMBL" id="SEC10912.1"/>
    </source>
</evidence>
<feature type="chain" id="PRO_5010300056" evidence="8">
    <location>
        <begin position="23"/>
        <end position="694"/>
    </location>
</feature>
<name>A0A1H4PUS0_9BACT</name>
<dbReference type="InterPro" id="IPR042089">
    <property type="entry name" value="Peptidase_M13_dom_2"/>
</dbReference>
<dbReference type="PRINTS" id="PR00786">
    <property type="entry name" value="NEPRILYSIN"/>
</dbReference>